<keyword evidence="2" id="KW-0808">Transferase</keyword>
<name>A0A2T9ZA44_9FUNG</name>
<evidence type="ECO:0000256" key="1">
    <source>
        <dbReference type="ARBA" id="ARBA00008383"/>
    </source>
</evidence>
<dbReference type="GO" id="GO:0005739">
    <property type="term" value="C:mitochondrion"/>
    <property type="evidence" value="ECO:0007669"/>
    <property type="project" value="TreeGrafter"/>
</dbReference>
<gene>
    <name evidence="3" type="ORF">BB560_004183</name>
</gene>
<dbReference type="PANTHER" id="PTHR48207:SF3">
    <property type="entry name" value="SUCCINATE--HYDROXYMETHYLGLUTARATE COA-TRANSFERASE"/>
    <property type="match status" value="1"/>
</dbReference>
<reference evidence="3 4" key="1">
    <citation type="journal article" date="2018" name="MBio">
        <title>Comparative Genomics Reveals the Core Gene Toolbox for the Fungus-Insect Symbiosis.</title>
        <authorList>
            <person name="Wang Y."/>
            <person name="Stata M."/>
            <person name="Wang W."/>
            <person name="Stajich J.E."/>
            <person name="White M.M."/>
            <person name="Moncalvo J.M."/>
        </authorList>
    </citation>
    <scope>NUCLEOTIDE SEQUENCE [LARGE SCALE GENOMIC DNA]</scope>
    <source>
        <strain evidence="3 4">SC-DP-2</strain>
    </source>
</reference>
<dbReference type="InterPro" id="IPR044855">
    <property type="entry name" value="CoA-Trfase_III_dom3_sf"/>
</dbReference>
<dbReference type="InterPro" id="IPR003673">
    <property type="entry name" value="CoA-Trfase_fam_III"/>
</dbReference>
<dbReference type="OrthoDB" id="5863171at2759"/>
<protein>
    <submittedName>
        <fullName evidence="3">Uncharacterized protein</fullName>
    </submittedName>
</protein>
<dbReference type="STRING" id="133381.A0A2T9ZA44"/>
<proteinExistence type="inferred from homology"/>
<dbReference type="GO" id="GO:0047369">
    <property type="term" value="F:succinate-hydroxymethylglutarate CoA-transferase activity"/>
    <property type="evidence" value="ECO:0007669"/>
    <property type="project" value="TreeGrafter"/>
</dbReference>
<evidence type="ECO:0000313" key="3">
    <source>
        <dbReference type="EMBL" id="PVV01397.1"/>
    </source>
</evidence>
<dbReference type="SUPFAM" id="SSF89796">
    <property type="entry name" value="CoA-transferase family III (CaiB/BaiF)"/>
    <property type="match status" value="1"/>
</dbReference>
<dbReference type="Gene3D" id="3.30.1540.10">
    <property type="entry name" value="formyl-coa transferase, domain 3"/>
    <property type="match status" value="1"/>
</dbReference>
<accession>A0A2T9ZA44</accession>
<evidence type="ECO:0000313" key="4">
    <source>
        <dbReference type="Proteomes" id="UP000245609"/>
    </source>
</evidence>
<dbReference type="Proteomes" id="UP000245609">
    <property type="component" value="Unassembled WGS sequence"/>
</dbReference>
<comment type="similarity">
    <text evidence="1">Belongs to the CoA-transferase III family.</text>
</comment>
<comment type="caution">
    <text evidence="3">The sequence shown here is derived from an EMBL/GenBank/DDBJ whole genome shotgun (WGS) entry which is preliminary data.</text>
</comment>
<dbReference type="InterPro" id="IPR050483">
    <property type="entry name" value="CoA-transferase_III_domain"/>
</dbReference>
<organism evidence="3 4">
    <name type="scientific">Smittium megazygosporum</name>
    <dbReference type="NCBI Taxonomy" id="133381"/>
    <lineage>
        <taxon>Eukaryota</taxon>
        <taxon>Fungi</taxon>
        <taxon>Fungi incertae sedis</taxon>
        <taxon>Zoopagomycota</taxon>
        <taxon>Kickxellomycotina</taxon>
        <taxon>Harpellomycetes</taxon>
        <taxon>Harpellales</taxon>
        <taxon>Legeriomycetaceae</taxon>
        <taxon>Smittium</taxon>
    </lineage>
</organism>
<dbReference type="InterPro" id="IPR023606">
    <property type="entry name" value="CoA-Trfase_III_dom_1_sf"/>
</dbReference>
<dbReference type="Gene3D" id="3.40.50.10540">
    <property type="entry name" value="Crotonobetainyl-coa:carnitine coa-transferase, domain 1"/>
    <property type="match status" value="1"/>
</dbReference>
<dbReference type="Pfam" id="PF02515">
    <property type="entry name" value="CoA_transf_3"/>
    <property type="match status" value="1"/>
</dbReference>
<dbReference type="EMBL" id="MBFS01001127">
    <property type="protein sequence ID" value="PVV01397.1"/>
    <property type="molecule type" value="Genomic_DNA"/>
</dbReference>
<keyword evidence="4" id="KW-1185">Reference proteome</keyword>
<dbReference type="PANTHER" id="PTHR48207">
    <property type="entry name" value="SUCCINATE--HYDROXYMETHYLGLUTARATE COA-TRANSFERASE"/>
    <property type="match status" value="1"/>
</dbReference>
<sequence>MTILRNMVPKNPVFKGQQLLSMVKVKCISIQPSQFRSHSTSAEKVELNEKPLAGYRVLDLSRVLAGPYCTMLLGDLGAEVIKIEHPERGDDTRAWGPPYAPYKIDISNSENPENSLKSVKYEGESAYFLCVNRNKKSVTVNIGSKEGQEIIIELAKKSDVLVENFIPGKLEKFGLSYEQLRKVNDRLVYASVTGYGRTGPYSKKPGYDVMIEAEAGLMHITGEKAGPPVKVGVAVTDLTTGLYTKGAILAALLSRSKTNKGQHIDVSLLRSQIATLANIGSNYLIGDVEASRWGSSHPSIVPYRNYETKTGPVCIGGGNDKLYGIFVNCLGLGELVSDPRFKTNTLRVKNRKEMDKIIQDKISIMTREEVLQLFEGKGIPIAPVNNMEQTFSHPQVIAQKMVSLIKHPAIGDIKLVGPAVEYSETPLSIYSPPPMLGQHTKSVLSEVLELSNEKISSLCKTGAISTFNYGF</sequence>
<evidence type="ECO:0000256" key="2">
    <source>
        <dbReference type="ARBA" id="ARBA00022679"/>
    </source>
</evidence>
<dbReference type="AlphaFoldDB" id="A0A2T9ZA44"/>